<dbReference type="InterPro" id="IPR015422">
    <property type="entry name" value="PyrdxlP-dep_Trfase_small"/>
</dbReference>
<dbReference type="Proteomes" id="UP000252405">
    <property type="component" value="Unassembled WGS sequence"/>
</dbReference>
<organism evidence="9 10">
    <name type="scientific">Billgrantia montanilacus</name>
    <dbReference type="NCBI Taxonomy" id="2282305"/>
    <lineage>
        <taxon>Bacteria</taxon>
        <taxon>Pseudomonadati</taxon>
        <taxon>Pseudomonadota</taxon>
        <taxon>Gammaproteobacteria</taxon>
        <taxon>Oceanospirillales</taxon>
        <taxon>Halomonadaceae</taxon>
        <taxon>Billgrantia</taxon>
    </lineage>
</organism>
<dbReference type="CDD" id="cd01169">
    <property type="entry name" value="HMPP_kinase"/>
    <property type="match status" value="1"/>
</dbReference>
<dbReference type="OrthoDB" id="9801052at2"/>
<evidence type="ECO:0000313" key="9">
    <source>
        <dbReference type="EMBL" id="RCV90606.1"/>
    </source>
</evidence>
<evidence type="ECO:0000259" key="8">
    <source>
        <dbReference type="Pfam" id="PF08543"/>
    </source>
</evidence>
<feature type="modified residue" description="N6-(pyridoxal phosphate)lysine" evidence="7">
    <location>
        <position position="612"/>
    </location>
</feature>
<dbReference type="PANTHER" id="PTHR43713:SF3">
    <property type="entry name" value="GLUTAMATE-1-SEMIALDEHYDE 2,1-AMINOMUTASE 1, CHLOROPLASTIC-RELATED"/>
    <property type="match status" value="1"/>
</dbReference>
<comment type="cofactor">
    <cofactor evidence="1 7">
        <name>pyridoxal 5'-phosphate</name>
        <dbReference type="ChEBI" id="CHEBI:597326"/>
    </cofactor>
</comment>
<dbReference type="NCBIfam" id="TIGR00713">
    <property type="entry name" value="hemL"/>
    <property type="match status" value="1"/>
</dbReference>
<dbReference type="UniPathway" id="UPA00251">
    <property type="reaction ID" value="UER00317"/>
</dbReference>
<evidence type="ECO:0000313" key="10">
    <source>
        <dbReference type="Proteomes" id="UP000252405"/>
    </source>
</evidence>
<dbReference type="GO" id="GO:0008972">
    <property type="term" value="F:phosphomethylpyrimidine kinase activity"/>
    <property type="evidence" value="ECO:0007669"/>
    <property type="project" value="InterPro"/>
</dbReference>
<comment type="similarity">
    <text evidence="3 7">Belongs to the class-III pyridoxal-phosphate-dependent aminotransferase family. HemL subfamily.</text>
</comment>
<dbReference type="InterPro" id="IPR005814">
    <property type="entry name" value="Aminotrans_3"/>
</dbReference>
<dbReference type="InterPro" id="IPR004639">
    <property type="entry name" value="4pyrrol_synth_GluAld_NH2Trfase"/>
</dbReference>
<dbReference type="InterPro" id="IPR015421">
    <property type="entry name" value="PyrdxlP-dep_Trfase_major"/>
</dbReference>
<comment type="catalytic activity">
    <reaction evidence="7">
        <text>(S)-4-amino-5-oxopentanoate = 5-aminolevulinate</text>
        <dbReference type="Rhea" id="RHEA:14265"/>
        <dbReference type="ChEBI" id="CHEBI:57501"/>
        <dbReference type="ChEBI" id="CHEBI:356416"/>
        <dbReference type="EC" id="5.4.3.8"/>
    </reaction>
</comment>
<dbReference type="SUPFAM" id="SSF53383">
    <property type="entry name" value="PLP-dependent transferases"/>
    <property type="match status" value="1"/>
</dbReference>
<proteinExistence type="inferred from homology"/>
<accession>A0A368U232</accession>
<evidence type="ECO:0000256" key="4">
    <source>
        <dbReference type="ARBA" id="ARBA00022898"/>
    </source>
</evidence>
<keyword evidence="7" id="KW-0963">Cytoplasm</keyword>
<keyword evidence="4 7" id="KW-0663">Pyridoxal phosphate</keyword>
<dbReference type="GO" id="GO:0005737">
    <property type="term" value="C:cytoplasm"/>
    <property type="evidence" value="ECO:0007669"/>
    <property type="project" value="UniProtKB-SubCell"/>
</dbReference>
<dbReference type="InterPro" id="IPR015424">
    <property type="entry name" value="PyrdxlP-dep_Trfase"/>
</dbReference>
<dbReference type="AlphaFoldDB" id="A0A368U232"/>
<dbReference type="EC" id="5.4.3.8" evidence="7"/>
<dbReference type="InterPro" id="IPR004399">
    <property type="entry name" value="HMP/HMP-P_kinase_dom"/>
</dbReference>
<dbReference type="Pfam" id="PF08543">
    <property type="entry name" value="Phos_pyr_kin"/>
    <property type="match status" value="1"/>
</dbReference>
<dbReference type="Gene3D" id="3.40.1190.20">
    <property type="match status" value="1"/>
</dbReference>
<dbReference type="FunFam" id="3.40.640.10:FF:000021">
    <property type="entry name" value="Glutamate-1-semialdehyde 2,1-aminomutase"/>
    <property type="match status" value="1"/>
</dbReference>
<dbReference type="Gene3D" id="3.90.1150.10">
    <property type="entry name" value="Aspartate Aminotransferase, domain 1"/>
    <property type="match status" value="1"/>
</dbReference>
<evidence type="ECO:0000256" key="3">
    <source>
        <dbReference type="ARBA" id="ARBA00008981"/>
    </source>
</evidence>
<dbReference type="SUPFAM" id="SSF53613">
    <property type="entry name" value="Ribokinase-like"/>
    <property type="match status" value="1"/>
</dbReference>
<dbReference type="InterPro" id="IPR049704">
    <property type="entry name" value="Aminotrans_3_PPA_site"/>
</dbReference>
<evidence type="ECO:0000256" key="7">
    <source>
        <dbReference type="HAMAP-Rule" id="MF_00375"/>
    </source>
</evidence>
<feature type="domain" description="Pyridoxamine kinase/Phosphomethylpyrimidine kinase" evidence="8">
    <location>
        <begin position="18"/>
        <end position="257"/>
    </location>
</feature>
<dbReference type="PROSITE" id="PS00600">
    <property type="entry name" value="AA_TRANSFER_CLASS_3"/>
    <property type="match status" value="1"/>
</dbReference>
<dbReference type="GO" id="GO:0009228">
    <property type="term" value="P:thiamine biosynthetic process"/>
    <property type="evidence" value="ECO:0007669"/>
    <property type="project" value="InterPro"/>
</dbReference>
<keyword evidence="10" id="KW-1185">Reference proteome</keyword>
<dbReference type="Gene3D" id="3.40.640.10">
    <property type="entry name" value="Type I PLP-dependent aspartate aminotransferase-like (Major domain)"/>
    <property type="match status" value="1"/>
</dbReference>
<dbReference type="GO" id="GO:0030170">
    <property type="term" value="F:pyridoxal phosphate binding"/>
    <property type="evidence" value="ECO:0007669"/>
    <property type="project" value="InterPro"/>
</dbReference>
<evidence type="ECO:0000256" key="5">
    <source>
        <dbReference type="ARBA" id="ARBA00023235"/>
    </source>
</evidence>
<comment type="caution">
    <text evidence="9">The sequence shown here is derived from an EMBL/GenBank/DDBJ whole genome shotgun (WGS) entry which is preliminary data.</text>
</comment>
<dbReference type="GO" id="GO:0042286">
    <property type="term" value="F:glutamate-1-semialdehyde 2,1-aminomutase activity"/>
    <property type="evidence" value="ECO:0007669"/>
    <property type="project" value="UniProtKB-UniRule"/>
</dbReference>
<evidence type="ECO:0000256" key="2">
    <source>
        <dbReference type="ARBA" id="ARBA00004819"/>
    </source>
</evidence>
<comment type="subunit">
    <text evidence="7">Homodimer.</text>
</comment>
<dbReference type="NCBIfam" id="NF000818">
    <property type="entry name" value="PRK00062.1"/>
    <property type="match status" value="1"/>
</dbReference>
<name>A0A368U232_9GAMM</name>
<protein>
    <recommendedName>
        <fullName evidence="7">Glutamate-1-semialdehyde 2,1-aminomutase</fullName>
        <shortName evidence="7">GSA</shortName>
        <ecNumber evidence="7">5.4.3.8</ecNumber>
    </recommendedName>
    <alternativeName>
        <fullName evidence="7">Glutamate-1-semialdehyde aminotransferase</fullName>
        <shortName evidence="7">GSA-AT</shortName>
    </alternativeName>
</protein>
<dbReference type="PANTHER" id="PTHR43713">
    <property type="entry name" value="GLUTAMATE-1-SEMIALDEHYDE 2,1-AMINOMUTASE"/>
    <property type="match status" value="1"/>
</dbReference>
<reference evidence="9 10" key="1">
    <citation type="submission" date="2018-07" db="EMBL/GenBank/DDBJ databases">
        <title>Halomonas montanilacus sp. nov., isolated from Lake Pengyan on Tibetan Plateau.</title>
        <authorList>
            <person name="Lu H."/>
            <person name="Xing P."/>
            <person name="Wu Q."/>
        </authorList>
    </citation>
    <scope>NUCLEOTIDE SEQUENCE [LARGE SCALE GENOMIC DNA]</scope>
    <source>
        <strain evidence="9 10">PYC7W</strain>
    </source>
</reference>
<evidence type="ECO:0000256" key="1">
    <source>
        <dbReference type="ARBA" id="ARBA00001933"/>
    </source>
</evidence>
<dbReference type="CDD" id="cd00610">
    <property type="entry name" value="OAT_like"/>
    <property type="match status" value="1"/>
</dbReference>
<keyword evidence="5 7" id="KW-0413">Isomerase</keyword>
<comment type="pathway">
    <text evidence="2">Porphyrin-containing compound metabolism; protoporphyrin-IX biosynthesis; 5-aminolevulinate from L-glutamyl-tRNA(Glu): step 2/2.</text>
</comment>
<dbReference type="InterPro" id="IPR029056">
    <property type="entry name" value="Ribokinase-like"/>
</dbReference>
<dbReference type="HAMAP" id="MF_00375">
    <property type="entry name" value="HemL_aminotrans_3"/>
    <property type="match status" value="1"/>
</dbReference>
<comment type="subcellular location">
    <subcellularLocation>
        <location evidence="7">Cytoplasm</location>
    </subcellularLocation>
</comment>
<gene>
    <name evidence="7 9" type="primary">hemL</name>
    <name evidence="9" type="ORF">DU505_06660</name>
</gene>
<evidence type="ECO:0000256" key="6">
    <source>
        <dbReference type="ARBA" id="ARBA00023244"/>
    </source>
</evidence>
<sequence length="776" mass="82693">MGDRMQTPPVVLILAGHDPSGGAGLVADSETVAACGGWGVTIPTALTVQNCRDVERVVPVEARLIREMANALDEFSIAVIKVGLIASEDVLDAVVDIVRAHPGVPVVVDPVLKAGGGSELSTTALLDAFRVRLLPLVDILTPNRLELARLAGSEASDDTARVKRLLALGCRALLVTGTDDPEEQVAPDQVQQVFYTGEQSCRWQWPRLPGHYHGSGCTLAAALAARLAWGEPLPLACEQAQSFTWQALANGWRPGSHQSLPRRMDSGGGCSFDLTGGKERRLGSRSDWPCPAGADRMTSGIADSREMLVNQVLSNTHDKVIQDSIHSLAASGRNPFDLLFSDSKEAFMTTSAQLFEQACRHIPGGVNSPVRAFKGLHRPPVFMERAQGAYLYDVEGKRYVDYVGSWGPMITGHADPDVLGAVRDRLDNGLSFGTPTAIETTMADLICDMIPSIEMVRMVNSGTEATMSAIRLARGYTGRDKIVKFEGNYHGHSDSLLVKAGSGALTHGEPSSPGVPASLAEHTITLSYNDLDAVEACFEEIGSEIACIIVEPVAGNMNCIPPQPGFLETLRRVCTENGSVLIFDEVMTGFRVAMGGAQAHYDITPDLTCLGKIVGGGMPVGAFGGKREVMEQISPLGPVYQAGTLSGNPLAMAAGIALLTKLRAPGFHDALAQRVETLCHGLQERADAAGVDMITQRVGGMFGLFFTGQTRVDNFAQATACDADAFRRFFSAMLDEGVYLAPSAYEAGFMSSAHSPEDIQVTLDAAVKAFDQVRQG</sequence>
<dbReference type="EMBL" id="QPII01000003">
    <property type="protein sequence ID" value="RCV90606.1"/>
    <property type="molecule type" value="Genomic_DNA"/>
</dbReference>
<dbReference type="GO" id="GO:0008483">
    <property type="term" value="F:transaminase activity"/>
    <property type="evidence" value="ECO:0007669"/>
    <property type="project" value="InterPro"/>
</dbReference>
<dbReference type="InterPro" id="IPR013749">
    <property type="entry name" value="PM/HMP-P_kinase-1"/>
</dbReference>
<keyword evidence="6 7" id="KW-0627">Porphyrin biosynthesis</keyword>
<dbReference type="GO" id="GO:0006782">
    <property type="term" value="P:protoporphyrinogen IX biosynthetic process"/>
    <property type="evidence" value="ECO:0007669"/>
    <property type="project" value="UniProtKB-UniRule"/>
</dbReference>
<dbReference type="Pfam" id="PF00202">
    <property type="entry name" value="Aminotran_3"/>
    <property type="match status" value="1"/>
</dbReference>